<dbReference type="AlphaFoldDB" id="A0A7X8RGZ2"/>
<gene>
    <name evidence="2" type="ORF">GX356_04520</name>
</gene>
<organism evidence="2 3">
    <name type="scientific">Corynebacterium pollutisoli</name>
    <dbReference type="NCBI Taxonomy" id="1610489"/>
    <lineage>
        <taxon>Bacteria</taxon>
        <taxon>Bacillati</taxon>
        <taxon>Actinomycetota</taxon>
        <taxon>Actinomycetes</taxon>
        <taxon>Mycobacteriales</taxon>
        <taxon>Corynebacteriaceae</taxon>
        <taxon>Corynebacterium</taxon>
    </lineage>
</organism>
<evidence type="ECO:0000313" key="3">
    <source>
        <dbReference type="Proteomes" id="UP000568696"/>
    </source>
</evidence>
<feature type="transmembrane region" description="Helical" evidence="1">
    <location>
        <begin position="26"/>
        <end position="45"/>
    </location>
</feature>
<keyword evidence="1" id="KW-1133">Transmembrane helix</keyword>
<evidence type="ECO:0000256" key="1">
    <source>
        <dbReference type="SAM" id="Phobius"/>
    </source>
</evidence>
<accession>A0A7X8RGZ2</accession>
<evidence type="ECO:0000313" key="2">
    <source>
        <dbReference type="EMBL" id="NLP38971.1"/>
    </source>
</evidence>
<reference evidence="2 3" key="1">
    <citation type="journal article" date="2020" name="Biotechnol. Biofuels">
        <title>New insights from the biogas microbiome by comprehensive genome-resolved metagenomics of nearly 1600 species originating from multiple anaerobic digesters.</title>
        <authorList>
            <person name="Campanaro S."/>
            <person name="Treu L."/>
            <person name="Rodriguez-R L.M."/>
            <person name="Kovalovszki A."/>
            <person name="Ziels R.M."/>
            <person name="Maus I."/>
            <person name="Zhu X."/>
            <person name="Kougias P.G."/>
            <person name="Basile A."/>
            <person name="Luo G."/>
            <person name="Schluter A."/>
            <person name="Konstantinidis K.T."/>
            <person name="Angelidaki I."/>
        </authorList>
    </citation>
    <scope>NUCLEOTIDE SEQUENCE [LARGE SCALE GENOMIC DNA]</scope>
    <source>
        <strain evidence="2">AS23ysBPME_344</strain>
    </source>
</reference>
<dbReference type="Proteomes" id="UP000568696">
    <property type="component" value="Unassembled WGS sequence"/>
</dbReference>
<comment type="caution">
    <text evidence="2">The sequence shown here is derived from an EMBL/GenBank/DDBJ whole genome shotgun (WGS) entry which is preliminary data.</text>
</comment>
<name>A0A7X8RGZ2_9CORY</name>
<dbReference type="EMBL" id="JAAYSN010000111">
    <property type="protein sequence ID" value="NLP38971.1"/>
    <property type="molecule type" value="Genomic_DNA"/>
</dbReference>
<protein>
    <submittedName>
        <fullName evidence="2">Uncharacterized protein</fullName>
    </submittedName>
</protein>
<feature type="non-terminal residue" evidence="2">
    <location>
        <position position="47"/>
    </location>
</feature>
<proteinExistence type="predicted"/>
<sequence length="47" mass="4876">MTTTLDSRPVADEAPAPRRRQAGAGLAIKLLIMAAINAFGFYGIAAS</sequence>
<keyword evidence="1" id="KW-0472">Membrane</keyword>
<keyword evidence="1" id="KW-0812">Transmembrane</keyword>